<evidence type="ECO:0000256" key="9">
    <source>
        <dbReference type="ARBA" id="ARBA00022821"/>
    </source>
</evidence>
<keyword evidence="17" id="KW-0675">Receptor</keyword>
<dbReference type="Pfam" id="PF13855">
    <property type="entry name" value="LRR_8"/>
    <property type="match status" value="1"/>
</dbReference>
<evidence type="ECO:0000259" key="16">
    <source>
        <dbReference type="PROSITE" id="PS50011"/>
    </source>
</evidence>
<keyword evidence="5" id="KW-0433">Leucine-rich repeat</keyword>
<evidence type="ECO:0000256" key="11">
    <source>
        <dbReference type="ARBA" id="ARBA00023136"/>
    </source>
</evidence>
<dbReference type="PANTHER" id="PTHR48007:SF86">
    <property type="entry name" value="(WILD MALAYSIAN BANANA) HYPOTHETICAL PROTEIN"/>
    <property type="match status" value="1"/>
</dbReference>
<evidence type="ECO:0000256" key="1">
    <source>
        <dbReference type="ARBA" id="ARBA00004170"/>
    </source>
</evidence>
<dbReference type="Pfam" id="PF07714">
    <property type="entry name" value="PK_Tyr_Ser-Thr"/>
    <property type="match status" value="1"/>
</dbReference>
<dbReference type="SUPFAM" id="SSF56112">
    <property type="entry name" value="Protein kinase-like (PK-like)"/>
    <property type="match status" value="1"/>
</dbReference>
<evidence type="ECO:0000256" key="4">
    <source>
        <dbReference type="ARBA" id="ARBA00022525"/>
    </source>
</evidence>
<dbReference type="Gene3D" id="1.10.510.10">
    <property type="entry name" value="Transferase(Phosphotransferase) domain 1"/>
    <property type="match status" value="1"/>
</dbReference>
<dbReference type="Gene3D" id="3.80.10.10">
    <property type="entry name" value="Ribonuclease Inhibitor"/>
    <property type="match status" value="1"/>
</dbReference>
<feature type="domain" description="Protein kinase" evidence="16">
    <location>
        <begin position="326"/>
        <end position="593"/>
    </location>
</feature>
<dbReference type="FunFam" id="3.80.10.10:FF:000400">
    <property type="entry name" value="Nuclear pore complex protein NUP107"/>
    <property type="match status" value="1"/>
</dbReference>
<dbReference type="AlphaFoldDB" id="A0A151S0Y8"/>
<dbReference type="InterPro" id="IPR001245">
    <property type="entry name" value="Ser-Thr/Tyr_kinase_cat_dom"/>
</dbReference>
<name>A0A151S0Y8_CAJCA</name>
<evidence type="ECO:0000256" key="5">
    <source>
        <dbReference type="ARBA" id="ARBA00022614"/>
    </source>
</evidence>
<dbReference type="EMBL" id="KQ483499">
    <property type="protein sequence ID" value="KYP48470.1"/>
    <property type="molecule type" value="Genomic_DNA"/>
</dbReference>
<keyword evidence="7 15" id="KW-0732">Signal</keyword>
<accession>A0A151S0Y8</accession>
<keyword evidence="12" id="KW-1015">Disulfide bond</keyword>
<keyword evidence="6 14" id="KW-0812">Transmembrane</keyword>
<keyword evidence="17" id="KW-0808">Transferase</keyword>
<dbReference type="InterPro" id="IPR046959">
    <property type="entry name" value="PRK1-6/SRF4-like"/>
</dbReference>
<feature type="transmembrane region" description="Helical" evidence="14">
    <location>
        <begin position="227"/>
        <end position="251"/>
    </location>
</feature>
<protein>
    <submittedName>
        <fullName evidence="17">Inactive receptor kinase At1g27190 family</fullName>
    </submittedName>
</protein>
<keyword evidence="10 14" id="KW-1133">Transmembrane helix</keyword>
<evidence type="ECO:0000313" key="17">
    <source>
        <dbReference type="EMBL" id="KYP48470.1"/>
    </source>
</evidence>
<evidence type="ECO:0000256" key="13">
    <source>
        <dbReference type="ARBA" id="ARBA00038043"/>
    </source>
</evidence>
<feature type="chain" id="PRO_5007588230" evidence="15">
    <location>
        <begin position="31"/>
        <end position="621"/>
    </location>
</feature>
<comment type="similarity">
    <text evidence="13">Belongs to the polygalacturonase-inhibiting protein family.</text>
</comment>
<comment type="subcellular location">
    <subcellularLocation>
        <location evidence="1">Membrane</location>
        <topology evidence="1">Peripheral membrane protein</topology>
    </subcellularLocation>
    <subcellularLocation>
        <location evidence="2">Secreted</location>
        <location evidence="2">Cell wall</location>
    </subcellularLocation>
</comment>
<keyword evidence="3" id="KW-0134">Cell wall</keyword>
<evidence type="ECO:0000256" key="3">
    <source>
        <dbReference type="ARBA" id="ARBA00022512"/>
    </source>
</evidence>
<keyword evidence="8" id="KW-0677">Repeat</keyword>
<keyword evidence="4" id="KW-0964">Secreted</keyword>
<dbReference type="InterPro" id="IPR000719">
    <property type="entry name" value="Prot_kinase_dom"/>
</dbReference>
<keyword evidence="9" id="KW-0611">Plant defense</keyword>
<dbReference type="InterPro" id="IPR032675">
    <property type="entry name" value="LRR_dom_sf"/>
</dbReference>
<dbReference type="GO" id="GO:0004672">
    <property type="term" value="F:protein kinase activity"/>
    <property type="evidence" value="ECO:0007669"/>
    <property type="project" value="InterPro"/>
</dbReference>
<proteinExistence type="inferred from homology"/>
<evidence type="ECO:0000256" key="7">
    <source>
        <dbReference type="ARBA" id="ARBA00022729"/>
    </source>
</evidence>
<organism evidence="17 18">
    <name type="scientific">Cajanus cajan</name>
    <name type="common">Pigeon pea</name>
    <name type="synonym">Cajanus indicus</name>
    <dbReference type="NCBI Taxonomy" id="3821"/>
    <lineage>
        <taxon>Eukaryota</taxon>
        <taxon>Viridiplantae</taxon>
        <taxon>Streptophyta</taxon>
        <taxon>Embryophyta</taxon>
        <taxon>Tracheophyta</taxon>
        <taxon>Spermatophyta</taxon>
        <taxon>Magnoliopsida</taxon>
        <taxon>eudicotyledons</taxon>
        <taxon>Gunneridae</taxon>
        <taxon>Pentapetalae</taxon>
        <taxon>rosids</taxon>
        <taxon>fabids</taxon>
        <taxon>Fabales</taxon>
        <taxon>Fabaceae</taxon>
        <taxon>Papilionoideae</taxon>
        <taxon>50 kb inversion clade</taxon>
        <taxon>NPAAA clade</taxon>
        <taxon>indigoferoid/millettioid clade</taxon>
        <taxon>Phaseoleae</taxon>
        <taxon>Cajanus</taxon>
    </lineage>
</organism>
<dbReference type="GO" id="GO:0006952">
    <property type="term" value="P:defense response"/>
    <property type="evidence" value="ECO:0007669"/>
    <property type="project" value="UniProtKB-KW"/>
</dbReference>
<dbReference type="PANTHER" id="PTHR48007">
    <property type="entry name" value="LEUCINE-RICH REPEAT RECEPTOR-LIKE PROTEIN KINASE PXC1"/>
    <property type="match status" value="1"/>
</dbReference>
<evidence type="ECO:0000256" key="2">
    <source>
        <dbReference type="ARBA" id="ARBA00004191"/>
    </source>
</evidence>
<dbReference type="PROSITE" id="PS50011">
    <property type="entry name" value="PROTEIN_KINASE_DOM"/>
    <property type="match status" value="1"/>
</dbReference>
<evidence type="ECO:0000256" key="6">
    <source>
        <dbReference type="ARBA" id="ARBA00022692"/>
    </source>
</evidence>
<evidence type="ECO:0000256" key="12">
    <source>
        <dbReference type="ARBA" id="ARBA00023157"/>
    </source>
</evidence>
<evidence type="ECO:0000256" key="10">
    <source>
        <dbReference type="ARBA" id="ARBA00022989"/>
    </source>
</evidence>
<sequence>MPSEMKPATRNLDVLLTLWTFLRLFMAGYGAESEIYCLQTIKKLDPFGHFSSWDFESITEGEICRFSGVECWNYVEDTVIGLSLSNMGLKGQFPLCIENFTWLQTLNLSHNELFGYIPSDISTKLPHLTLLDLSSNNFNGEIPKGIAKLSGLITLRLDGNQLTGQIPQELGLLPRLGDFSVANNLLEGPVPVFVSNVNVSLSYANNIGLCGGALLESCDESLFGRSFWYSFIIGFVSSATCVLVAFIYYYAPWTEFKKRSNAVHPLRNNQNHQKNTRQETLALQEQASKEVTPSLFLSVVALYLSSNTDALLFFCFVELCKATDYFSPDNVLGIGTTGIMYKAKVPNNCFLAVKRLYDAEKYKREFLLETMITGRHRHTNMVPLLGFCIEKNERILVYKYMSNGRLSDWLHSDEGHQAVKLEWPMRIHIAIGLSRGLSWLHKRCKIVHLNLDSECVLLDQNFGPKISNFGKAKFLHQTVEDHVRIKLFLIGGLGVKGSAEKDVYDFGMILFELITGKRLSPMTDSSDSVNGHLVNYISNNLFTGPVDFYDAIDQSLIGTGFDDKIHRLLEVACDCVKASSKQRPKMVDVHKSLRALWEGYKPCFGSENLIPYGQITCICRN</sequence>
<keyword evidence="18" id="KW-1185">Reference proteome</keyword>
<dbReference type="Gramene" id="C.cajan_28066.t">
    <property type="protein sequence ID" value="C.cajan_28066.t"/>
    <property type="gene ID" value="C.cajan_28066"/>
</dbReference>
<dbReference type="OMA" id="WYSFIIG"/>
<feature type="signal peptide" evidence="15">
    <location>
        <begin position="1"/>
        <end position="30"/>
    </location>
</feature>
<dbReference type="Proteomes" id="UP000075243">
    <property type="component" value="Unassembled WGS sequence"/>
</dbReference>
<evidence type="ECO:0000256" key="14">
    <source>
        <dbReference type="SAM" id="Phobius"/>
    </source>
</evidence>
<dbReference type="SUPFAM" id="SSF52058">
    <property type="entry name" value="L domain-like"/>
    <property type="match status" value="1"/>
</dbReference>
<reference evidence="17" key="1">
    <citation type="journal article" date="2012" name="Nat. Biotechnol.">
        <title>Draft genome sequence of pigeonpea (Cajanus cajan), an orphan legume crop of resource-poor farmers.</title>
        <authorList>
            <person name="Varshney R.K."/>
            <person name="Chen W."/>
            <person name="Li Y."/>
            <person name="Bharti A.K."/>
            <person name="Saxena R.K."/>
            <person name="Schlueter J.A."/>
            <person name="Donoghue M.T."/>
            <person name="Azam S."/>
            <person name="Fan G."/>
            <person name="Whaley A.M."/>
            <person name="Farmer A.D."/>
            <person name="Sheridan J."/>
            <person name="Iwata A."/>
            <person name="Tuteja R."/>
            <person name="Penmetsa R.V."/>
            <person name="Wu W."/>
            <person name="Upadhyaya H.D."/>
            <person name="Yang S.P."/>
            <person name="Shah T."/>
            <person name="Saxena K.B."/>
            <person name="Michael T."/>
            <person name="McCombie W.R."/>
            <person name="Yang B."/>
            <person name="Zhang G."/>
            <person name="Yang H."/>
            <person name="Wang J."/>
            <person name="Spillane C."/>
            <person name="Cook D.R."/>
            <person name="May G.D."/>
            <person name="Xu X."/>
            <person name="Jackson S.A."/>
        </authorList>
    </citation>
    <scope>NUCLEOTIDE SEQUENCE [LARGE SCALE GENOMIC DNA]</scope>
</reference>
<dbReference type="GO" id="GO:0005524">
    <property type="term" value="F:ATP binding"/>
    <property type="evidence" value="ECO:0007669"/>
    <property type="project" value="InterPro"/>
</dbReference>
<keyword evidence="17" id="KW-0418">Kinase</keyword>
<keyword evidence="11 14" id="KW-0472">Membrane</keyword>
<dbReference type="InterPro" id="IPR011009">
    <property type="entry name" value="Kinase-like_dom_sf"/>
</dbReference>
<evidence type="ECO:0000256" key="15">
    <source>
        <dbReference type="SAM" id="SignalP"/>
    </source>
</evidence>
<dbReference type="GO" id="GO:0016020">
    <property type="term" value="C:membrane"/>
    <property type="evidence" value="ECO:0007669"/>
    <property type="project" value="UniProtKB-SubCell"/>
</dbReference>
<gene>
    <name evidence="17" type="ORF">KK1_029845</name>
</gene>
<evidence type="ECO:0000256" key="8">
    <source>
        <dbReference type="ARBA" id="ARBA00022737"/>
    </source>
</evidence>
<dbReference type="InterPro" id="IPR001611">
    <property type="entry name" value="Leu-rich_rpt"/>
</dbReference>
<evidence type="ECO:0000313" key="18">
    <source>
        <dbReference type="Proteomes" id="UP000075243"/>
    </source>
</evidence>
<dbReference type="Gene3D" id="3.30.200.20">
    <property type="entry name" value="Phosphorylase Kinase, domain 1"/>
    <property type="match status" value="1"/>
</dbReference>